<protein>
    <submittedName>
        <fullName evidence="3">Uncharacterized protein</fullName>
    </submittedName>
</protein>
<accession>A0A9P0MUT1</accession>
<feature type="region of interest" description="Disordered" evidence="1">
    <location>
        <begin position="1"/>
        <end position="29"/>
    </location>
</feature>
<name>A0A9P0MUT1_NEZVI</name>
<keyword evidence="2" id="KW-0472">Membrane</keyword>
<keyword evidence="2" id="KW-1133">Transmembrane helix</keyword>
<gene>
    <name evidence="3" type="ORF">NEZAVI_LOCUS13482</name>
</gene>
<dbReference type="Proteomes" id="UP001152798">
    <property type="component" value="Chromosome 6"/>
</dbReference>
<sequence length="83" mass="8821">MTPRHLGHRAQGRATAQDSASHHSPRSVAGPLSLLPLILVSITVAIVSSRASSSSLMDIYRDDGDDVTSSVVLRNSSAYPTYD</sequence>
<evidence type="ECO:0000256" key="1">
    <source>
        <dbReference type="SAM" id="MobiDB-lite"/>
    </source>
</evidence>
<proteinExistence type="predicted"/>
<organism evidence="3 4">
    <name type="scientific">Nezara viridula</name>
    <name type="common">Southern green stink bug</name>
    <name type="synonym">Cimex viridulus</name>
    <dbReference type="NCBI Taxonomy" id="85310"/>
    <lineage>
        <taxon>Eukaryota</taxon>
        <taxon>Metazoa</taxon>
        <taxon>Ecdysozoa</taxon>
        <taxon>Arthropoda</taxon>
        <taxon>Hexapoda</taxon>
        <taxon>Insecta</taxon>
        <taxon>Pterygota</taxon>
        <taxon>Neoptera</taxon>
        <taxon>Paraneoptera</taxon>
        <taxon>Hemiptera</taxon>
        <taxon>Heteroptera</taxon>
        <taxon>Panheteroptera</taxon>
        <taxon>Pentatomomorpha</taxon>
        <taxon>Pentatomoidea</taxon>
        <taxon>Pentatomidae</taxon>
        <taxon>Pentatominae</taxon>
        <taxon>Nezara</taxon>
    </lineage>
</organism>
<reference evidence="3" key="1">
    <citation type="submission" date="2022-01" db="EMBL/GenBank/DDBJ databases">
        <authorList>
            <person name="King R."/>
        </authorList>
    </citation>
    <scope>NUCLEOTIDE SEQUENCE</scope>
</reference>
<feature type="transmembrane region" description="Helical" evidence="2">
    <location>
        <begin position="28"/>
        <end position="47"/>
    </location>
</feature>
<evidence type="ECO:0000256" key="2">
    <source>
        <dbReference type="SAM" id="Phobius"/>
    </source>
</evidence>
<evidence type="ECO:0000313" key="3">
    <source>
        <dbReference type="EMBL" id="CAH1405235.1"/>
    </source>
</evidence>
<feature type="compositionally biased region" description="Basic residues" evidence="1">
    <location>
        <begin position="1"/>
        <end position="11"/>
    </location>
</feature>
<dbReference type="EMBL" id="OV725082">
    <property type="protein sequence ID" value="CAH1405235.1"/>
    <property type="molecule type" value="Genomic_DNA"/>
</dbReference>
<dbReference type="AlphaFoldDB" id="A0A9P0MUT1"/>
<keyword evidence="4" id="KW-1185">Reference proteome</keyword>
<keyword evidence="2" id="KW-0812">Transmembrane</keyword>
<evidence type="ECO:0000313" key="4">
    <source>
        <dbReference type="Proteomes" id="UP001152798"/>
    </source>
</evidence>